<evidence type="ECO:0000313" key="2">
    <source>
        <dbReference type="Proteomes" id="UP000826195"/>
    </source>
</evidence>
<name>A0AAV7IZX5_COTGL</name>
<organism evidence="1 2">
    <name type="scientific">Cotesia glomerata</name>
    <name type="common">Lepidopteran parasitic wasp</name>
    <name type="synonym">Apanteles glomeratus</name>
    <dbReference type="NCBI Taxonomy" id="32391"/>
    <lineage>
        <taxon>Eukaryota</taxon>
        <taxon>Metazoa</taxon>
        <taxon>Ecdysozoa</taxon>
        <taxon>Arthropoda</taxon>
        <taxon>Hexapoda</taxon>
        <taxon>Insecta</taxon>
        <taxon>Pterygota</taxon>
        <taxon>Neoptera</taxon>
        <taxon>Endopterygota</taxon>
        <taxon>Hymenoptera</taxon>
        <taxon>Apocrita</taxon>
        <taxon>Ichneumonoidea</taxon>
        <taxon>Braconidae</taxon>
        <taxon>Microgastrinae</taxon>
        <taxon>Cotesia</taxon>
    </lineage>
</organism>
<keyword evidence="2" id="KW-1185">Reference proteome</keyword>
<dbReference type="EMBL" id="JAHXZJ010000374">
    <property type="protein sequence ID" value="KAH0561529.1"/>
    <property type="molecule type" value="Genomic_DNA"/>
</dbReference>
<gene>
    <name evidence="1" type="ORF">KQX54_017435</name>
</gene>
<accession>A0AAV7IZX5</accession>
<comment type="caution">
    <text evidence="1">The sequence shown here is derived from an EMBL/GenBank/DDBJ whole genome shotgun (WGS) entry which is preliminary data.</text>
</comment>
<sequence length="154" mass="17138">MKFAKNCSSAIALTRCIYPVAIGAVKPFSSTTTIQHLPAHYCSVAIAIAFTLDVHINAIVYGECASRFYSIRFEAVQRFVNFSPLLAILSFNFQILGFYEEEYSSHSVQENTRQKRVERATTNGDLNSIQSIFLTPRTSWRFTGLGRGLGADVA</sequence>
<reference evidence="1 2" key="1">
    <citation type="journal article" date="2021" name="J. Hered.">
        <title>A chromosome-level genome assembly of the parasitoid wasp, Cotesia glomerata (Hymenoptera: Braconidae).</title>
        <authorList>
            <person name="Pinto B.J."/>
            <person name="Weis J.J."/>
            <person name="Gamble T."/>
            <person name="Ode P.J."/>
            <person name="Paul R."/>
            <person name="Zaspel J.M."/>
        </authorList>
    </citation>
    <scope>NUCLEOTIDE SEQUENCE [LARGE SCALE GENOMIC DNA]</scope>
    <source>
        <strain evidence="1">CgM1</strain>
    </source>
</reference>
<proteinExistence type="predicted"/>
<dbReference type="AlphaFoldDB" id="A0AAV7IZX5"/>
<evidence type="ECO:0000313" key="1">
    <source>
        <dbReference type="EMBL" id="KAH0561529.1"/>
    </source>
</evidence>
<dbReference type="Proteomes" id="UP000826195">
    <property type="component" value="Unassembled WGS sequence"/>
</dbReference>
<protein>
    <submittedName>
        <fullName evidence="1">Uncharacterized protein</fullName>
    </submittedName>
</protein>